<evidence type="ECO:0000313" key="1">
    <source>
        <dbReference type="EMBL" id="BFD48227.1"/>
    </source>
</evidence>
<dbReference type="AlphaFoldDB" id="A0AAT9GEK8"/>
<dbReference type="InterPro" id="IPR027417">
    <property type="entry name" value="P-loop_NTPase"/>
</dbReference>
<gene>
    <name evidence="1" type="ORF">DMENIID0003_13010</name>
</gene>
<protein>
    <recommendedName>
        <fullName evidence="2">Phage related protein</fullName>
    </recommendedName>
</protein>
<dbReference type="SUPFAM" id="SSF52540">
    <property type="entry name" value="P-loop containing nucleoside triphosphate hydrolases"/>
    <property type="match status" value="1"/>
</dbReference>
<name>A0AAT9GEK8_9RICK</name>
<accession>A0AAT9GEK8</accession>
<organism evidence="1">
    <name type="scientific">Wolbachia endosymbiont of Sergentomyia squamirostris</name>
    <dbReference type="NCBI Taxonomy" id="3113640"/>
    <lineage>
        <taxon>Bacteria</taxon>
        <taxon>Pseudomonadati</taxon>
        <taxon>Pseudomonadota</taxon>
        <taxon>Alphaproteobacteria</taxon>
        <taxon>Rickettsiales</taxon>
        <taxon>Anaplasmataceae</taxon>
        <taxon>Wolbachieae</taxon>
        <taxon>Wolbachia</taxon>
    </lineage>
</organism>
<dbReference type="Gene3D" id="3.40.50.300">
    <property type="entry name" value="P-loop containing nucleotide triphosphate hydrolases"/>
    <property type="match status" value="1"/>
</dbReference>
<reference evidence="1" key="1">
    <citation type="submission" date="2024-01" db="EMBL/GenBank/DDBJ databases">
        <title>Sequencing the genomes of a sandfly, Sergentomyia squamirostris, and its two endosymbionts.</title>
        <authorList>
            <person name="Itokawa K."/>
            <person name="Sanjoba C."/>
        </authorList>
    </citation>
    <scope>NUCLEOTIDE SEQUENCE</scope>
    <source>
        <strain evidence="1">WSSQ</strain>
    </source>
</reference>
<proteinExistence type="predicted"/>
<sequence>MEQSFFNIGQKIPFFSVKEYLNDQSPIPEDIISPRILTKRGLLVLVGPPKIGKSDFLISWLVYMAAGVSFLGMTPSKPMKIFYLQTEIEYEYMKERLQQLQLDNELLNIAANNLIITPRVQLSFSSEEIDEIKNVIKERFKPDIIAIDPLRNIFNSSEYGNENDNSAMLFFLQKTLERLRNVINPDSGIILTHHTKKLSKKMLEEDPFQGLSGAGSLRGFYSTGMVMFAHDEESTVRQIVFELRNGERVASKLVDKIDGRWKLADQWSN</sequence>
<dbReference type="Pfam" id="PF13481">
    <property type="entry name" value="AAA_25"/>
    <property type="match status" value="1"/>
</dbReference>
<dbReference type="EMBL" id="AP029172">
    <property type="protein sequence ID" value="BFD48227.1"/>
    <property type="molecule type" value="Genomic_DNA"/>
</dbReference>
<evidence type="ECO:0008006" key="2">
    <source>
        <dbReference type="Google" id="ProtNLM"/>
    </source>
</evidence>